<reference evidence="2 3" key="1">
    <citation type="submission" date="2018-02" db="EMBL/GenBank/DDBJ databases">
        <title>Novel Leptospira species isolated from soil and water in Japan.</title>
        <authorList>
            <person name="Nakao R."/>
            <person name="Masuzawa T."/>
        </authorList>
    </citation>
    <scope>NUCLEOTIDE SEQUENCE [LARGE SCALE GENOMIC DNA]</scope>
    <source>
        <strain evidence="2 3">YH101</strain>
    </source>
</reference>
<sequence>MTDANLNVWLVSMEPQEKQETFFSMVSDEEIARERKKAKELKQSAWWKKKRSSGICHYCGNKFKVEDLTMDHLIPLIRGGLSIKSNLVPSCKDCNFKKKHSLPFEKDFFQ</sequence>
<dbReference type="GO" id="GO:0004519">
    <property type="term" value="F:endonuclease activity"/>
    <property type="evidence" value="ECO:0007669"/>
    <property type="project" value="InterPro"/>
</dbReference>
<evidence type="ECO:0000313" key="2">
    <source>
        <dbReference type="EMBL" id="GBF48566.1"/>
    </source>
</evidence>
<name>A0A2P2DVA0_9LEPT</name>
<dbReference type="InterPro" id="IPR003615">
    <property type="entry name" value="HNH_nuc"/>
</dbReference>
<dbReference type="InterPro" id="IPR052892">
    <property type="entry name" value="NA-targeting_endonuclease"/>
</dbReference>
<dbReference type="GO" id="GO:0008270">
    <property type="term" value="F:zinc ion binding"/>
    <property type="evidence" value="ECO:0007669"/>
    <property type="project" value="InterPro"/>
</dbReference>
<organism evidence="2 3">
    <name type="scientific">Leptospira ryugenii</name>
    <dbReference type="NCBI Taxonomy" id="1917863"/>
    <lineage>
        <taxon>Bacteria</taxon>
        <taxon>Pseudomonadati</taxon>
        <taxon>Spirochaetota</taxon>
        <taxon>Spirochaetia</taxon>
        <taxon>Leptospirales</taxon>
        <taxon>Leptospiraceae</taxon>
        <taxon>Leptospira</taxon>
    </lineage>
</organism>
<dbReference type="Gene3D" id="1.10.30.50">
    <property type="match status" value="1"/>
</dbReference>
<keyword evidence="3" id="KW-1185">Reference proteome</keyword>
<dbReference type="CDD" id="cd00085">
    <property type="entry name" value="HNHc"/>
    <property type="match status" value="1"/>
</dbReference>
<protein>
    <submittedName>
        <fullName evidence="2">HNH nuclease</fullName>
    </submittedName>
</protein>
<feature type="domain" description="HNH nuclease" evidence="1">
    <location>
        <begin position="45"/>
        <end position="96"/>
    </location>
</feature>
<dbReference type="SMART" id="SM00507">
    <property type="entry name" value="HNHc"/>
    <property type="match status" value="1"/>
</dbReference>
<dbReference type="PANTHER" id="PTHR33877:SF1">
    <property type="entry name" value="TYPE IV METHYL-DIRECTED RESTRICTION ENZYME ECOKMCRA"/>
    <property type="match status" value="1"/>
</dbReference>
<accession>A0A2P2DVA0</accession>
<dbReference type="GO" id="GO:0003676">
    <property type="term" value="F:nucleic acid binding"/>
    <property type="evidence" value="ECO:0007669"/>
    <property type="project" value="InterPro"/>
</dbReference>
<comment type="caution">
    <text evidence="2">The sequence shown here is derived from an EMBL/GenBank/DDBJ whole genome shotgun (WGS) entry which is preliminary data.</text>
</comment>
<dbReference type="InterPro" id="IPR002711">
    <property type="entry name" value="HNH"/>
</dbReference>
<dbReference type="EMBL" id="BFBB01000001">
    <property type="protein sequence ID" value="GBF48566.1"/>
    <property type="molecule type" value="Genomic_DNA"/>
</dbReference>
<dbReference type="Proteomes" id="UP000245133">
    <property type="component" value="Unassembled WGS sequence"/>
</dbReference>
<evidence type="ECO:0000313" key="3">
    <source>
        <dbReference type="Proteomes" id="UP000245133"/>
    </source>
</evidence>
<evidence type="ECO:0000259" key="1">
    <source>
        <dbReference type="SMART" id="SM00507"/>
    </source>
</evidence>
<gene>
    <name evidence="2" type="ORF">LPTSP4_00650</name>
</gene>
<dbReference type="Pfam" id="PF01844">
    <property type="entry name" value="HNH"/>
    <property type="match status" value="1"/>
</dbReference>
<dbReference type="PANTHER" id="PTHR33877">
    <property type="entry name" value="SLL1193 PROTEIN"/>
    <property type="match status" value="1"/>
</dbReference>
<dbReference type="AlphaFoldDB" id="A0A2P2DVA0"/>
<proteinExistence type="predicted"/>